<evidence type="ECO:0000256" key="6">
    <source>
        <dbReference type="SAM" id="Coils"/>
    </source>
</evidence>
<dbReference type="PROSITE" id="PS00070">
    <property type="entry name" value="ALDEHYDE_DEHYDR_CYS"/>
    <property type="match status" value="1"/>
</dbReference>
<dbReference type="PANTHER" id="PTHR43570">
    <property type="entry name" value="ALDEHYDE DEHYDROGENASE"/>
    <property type="match status" value="1"/>
</dbReference>
<evidence type="ECO:0000256" key="2">
    <source>
        <dbReference type="ARBA" id="ARBA00023002"/>
    </source>
</evidence>
<dbReference type="GO" id="GO:0005737">
    <property type="term" value="C:cytoplasm"/>
    <property type="evidence" value="ECO:0007669"/>
    <property type="project" value="TreeGrafter"/>
</dbReference>
<keyword evidence="3" id="KW-0520">NAD</keyword>
<dbReference type="KEGG" id="mzh:Mzhil_0364"/>
<dbReference type="InterPro" id="IPR016162">
    <property type="entry name" value="Ald_DH_N"/>
</dbReference>
<dbReference type="Proteomes" id="UP000006622">
    <property type="component" value="Chromosome"/>
</dbReference>
<evidence type="ECO:0000256" key="3">
    <source>
        <dbReference type="ARBA" id="ARBA00023027"/>
    </source>
</evidence>
<dbReference type="InterPro" id="IPR015590">
    <property type="entry name" value="Aldehyde_DH_dom"/>
</dbReference>
<sequence length="489" mass="55424">MDTAPEIYAAWMYELRSINMTQDIQRLFELQKKQGFHCEPRSAGERIERLNRIDNYLNERDNLTRLCEAMHNDLKKCEAEVMATETGVVHSHIGHVKRSLGKWMKPRKVPRPLYMIGTRSYIHYEPKGAVLIISPWNYPLNLSIVPLIYAISAGNSVILKPSEVSECTSEYIREMIDELFDESEVAVVEGDASVAQELLKRPFNHIFFTGSPAIGKIIMGEAAKNLSSITLELGGKSPSIIDESADIEQIARRCAWAKFINGGQSCIAPDYLVLHCSVHDLFVDTFKRSITRLYDPDGRGIQNSSDYCRIINNDHFKRLQSLYQDAIDKGASAVIGGDFDESDLYISPTLLVNVSEDMRIMHEEIFGPLLPVVNYQQLNEACDIVLSRPSPLTFYIASKNQDNIDYLINKTTAGGTVINDYMLGYSNPNLPFGGINESGIGQSLGYHGFMTFSNPRSVIHRRWGTMSPIYPPYTDFKTRLIKTLYRWFF</sequence>
<feature type="coiled-coil region" evidence="6">
    <location>
        <begin position="53"/>
        <end position="80"/>
    </location>
</feature>
<reference evidence="8" key="1">
    <citation type="submission" date="2010-07" db="EMBL/GenBank/DDBJ databases">
        <title>The complete genome of Methanosalsum zhilinae DSM 4017.</title>
        <authorList>
            <consortium name="US DOE Joint Genome Institute (JGI-PGF)"/>
            <person name="Lucas S."/>
            <person name="Copeland A."/>
            <person name="Lapidus A."/>
            <person name="Glavina del Rio T."/>
            <person name="Dalin E."/>
            <person name="Tice H."/>
            <person name="Bruce D."/>
            <person name="Goodwin L."/>
            <person name="Pitluck S."/>
            <person name="Kyrpides N."/>
            <person name="Mavromatis K."/>
            <person name="Ovchinnikova G."/>
            <person name="Daligault H."/>
            <person name="Detter J.C."/>
            <person name="Han C."/>
            <person name="Tapia R."/>
            <person name="Larimer F."/>
            <person name="Land M."/>
            <person name="Hauser L."/>
            <person name="Markowitz V."/>
            <person name="Cheng J.-F."/>
            <person name="Hugenholtz P."/>
            <person name="Woyke T."/>
            <person name="Wu D."/>
            <person name="Spring S."/>
            <person name="Schueler E."/>
            <person name="Brambilla E."/>
            <person name="Klenk H.-P."/>
            <person name="Eisen J.A."/>
        </authorList>
    </citation>
    <scope>NUCLEOTIDE SEQUENCE</scope>
    <source>
        <strain evidence="8">DSM 4017</strain>
    </source>
</reference>
<dbReference type="GeneID" id="10821969"/>
<dbReference type="PANTHER" id="PTHR43570:SF20">
    <property type="entry name" value="ALDEHYDE DEHYDROGENASE ALDX-RELATED"/>
    <property type="match status" value="1"/>
</dbReference>
<dbReference type="InterPro" id="IPR016161">
    <property type="entry name" value="Ald_DH/histidinol_DH"/>
</dbReference>
<keyword evidence="6" id="KW-0175">Coiled coil</keyword>
<dbReference type="STRING" id="679901.Mzhil_0364"/>
<gene>
    <name evidence="8" type="ordered locus">Mzhil_0364</name>
</gene>
<dbReference type="Pfam" id="PF00171">
    <property type="entry name" value="Aldedh"/>
    <property type="match status" value="1"/>
</dbReference>
<evidence type="ECO:0000256" key="5">
    <source>
        <dbReference type="RuleBase" id="RU003345"/>
    </source>
</evidence>
<dbReference type="EMBL" id="CP002101">
    <property type="protein sequence ID" value="AEH60240.1"/>
    <property type="molecule type" value="Genomic_DNA"/>
</dbReference>
<dbReference type="HOGENOM" id="CLU_005391_3_1_2"/>
<feature type="domain" description="Aldehyde dehydrogenase" evidence="7">
    <location>
        <begin position="41"/>
        <end position="458"/>
    </location>
</feature>
<evidence type="ECO:0000259" key="7">
    <source>
        <dbReference type="Pfam" id="PF00171"/>
    </source>
</evidence>
<evidence type="ECO:0000256" key="1">
    <source>
        <dbReference type="ARBA" id="ARBA00009986"/>
    </source>
</evidence>
<dbReference type="Gene3D" id="3.40.309.10">
    <property type="entry name" value="Aldehyde Dehydrogenase, Chain A, domain 2"/>
    <property type="match status" value="1"/>
</dbReference>
<dbReference type="GO" id="GO:0006081">
    <property type="term" value="P:aldehyde metabolic process"/>
    <property type="evidence" value="ECO:0007669"/>
    <property type="project" value="InterPro"/>
</dbReference>
<evidence type="ECO:0000256" key="4">
    <source>
        <dbReference type="PROSITE-ProRule" id="PRU10007"/>
    </source>
</evidence>
<dbReference type="PIRSF" id="PIRSF036492">
    <property type="entry name" value="ALDH"/>
    <property type="match status" value="1"/>
</dbReference>
<dbReference type="FunFam" id="3.40.309.10:FF:000003">
    <property type="entry name" value="Aldehyde dehydrogenase"/>
    <property type="match status" value="1"/>
</dbReference>
<dbReference type="InterPro" id="IPR016160">
    <property type="entry name" value="Ald_DH_CS_CYS"/>
</dbReference>
<comment type="similarity">
    <text evidence="1 5">Belongs to the aldehyde dehydrogenase family.</text>
</comment>
<dbReference type="InterPro" id="IPR016163">
    <property type="entry name" value="Ald_DH_C"/>
</dbReference>
<evidence type="ECO:0000313" key="9">
    <source>
        <dbReference type="Proteomes" id="UP000006622"/>
    </source>
</evidence>
<dbReference type="PROSITE" id="PS00687">
    <property type="entry name" value="ALDEHYDE_DEHYDR_GLU"/>
    <property type="match status" value="1"/>
</dbReference>
<dbReference type="InterPro" id="IPR029510">
    <property type="entry name" value="Ald_DH_CS_GLU"/>
</dbReference>
<dbReference type="GO" id="GO:0004029">
    <property type="term" value="F:aldehyde dehydrogenase (NAD+) activity"/>
    <property type="evidence" value="ECO:0007669"/>
    <property type="project" value="TreeGrafter"/>
</dbReference>
<proteinExistence type="inferred from homology"/>
<dbReference type="RefSeq" id="WP_013897679.1">
    <property type="nucleotide sequence ID" value="NC_015676.1"/>
</dbReference>
<name>F7XPB3_METZD</name>
<dbReference type="Gene3D" id="3.40.605.10">
    <property type="entry name" value="Aldehyde Dehydrogenase, Chain A, domain 1"/>
    <property type="match status" value="1"/>
</dbReference>
<organism evidence="8 9">
    <name type="scientific">Methanosalsum zhilinae (strain DSM 4017 / NBRC 107636 / OCM 62 / WeN5)</name>
    <name type="common">Methanohalophilus zhilinae</name>
    <dbReference type="NCBI Taxonomy" id="679901"/>
    <lineage>
        <taxon>Archaea</taxon>
        <taxon>Methanobacteriati</taxon>
        <taxon>Methanobacteriota</taxon>
        <taxon>Stenosarchaea group</taxon>
        <taxon>Methanomicrobia</taxon>
        <taxon>Methanosarcinales</taxon>
        <taxon>Methanosarcinaceae</taxon>
        <taxon>Methanosalsum</taxon>
    </lineage>
</organism>
<dbReference type="AlphaFoldDB" id="F7XPB3"/>
<evidence type="ECO:0000313" key="8">
    <source>
        <dbReference type="EMBL" id="AEH60240.1"/>
    </source>
</evidence>
<protein>
    <submittedName>
        <fullName evidence="8">Aldehyde Dehydrogenase</fullName>
    </submittedName>
</protein>
<accession>F7XPB3</accession>
<feature type="active site" evidence="4">
    <location>
        <position position="232"/>
    </location>
</feature>
<keyword evidence="9" id="KW-1185">Reference proteome</keyword>
<dbReference type="InterPro" id="IPR012394">
    <property type="entry name" value="Aldehyde_DH_NAD(P)"/>
</dbReference>
<keyword evidence="2 5" id="KW-0560">Oxidoreductase</keyword>
<dbReference type="SUPFAM" id="SSF53720">
    <property type="entry name" value="ALDH-like"/>
    <property type="match status" value="1"/>
</dbReference>